<protein>
    <submittedName>
        <fullName evidence="10">Sugar ABC transporter permease</fullName>
    </submittedName>
</protein>
<evidence type="ECO:0000256" key="2">
    <source>
        <dbReference type="ARBA" id="ARBA00022448"/>
    </source>
</evidence>
<feature type="transmembrane region" description="Helical" evidence="7">
    <location>
        <begin position="29"/>
        <end position="51"/>
    </location>
</feature>
<feature type="transmembrane region" description="Helical" evidence="7">
    <location>
        <begin position="174"/>
        <end position="199"/>
    </location>
</feature>
<proteinExistence type="inferred from homology"/>
<name>A0ABN6X810_9MICO</name>
<dbReference type="PANTHER" id="PTHR30193">
    <property type="entry name" value="ABC TRANSPORTER PERMEASE PROTEIN"/>
    <property type="match status" value="1"/>
</dbReference>
<dbReference type="PROSITE" id="PS50928">
    <property type="entry name" value="ABC_TM1"/>
    <property type="match status" value="1"/>
</dbReference>
<evidence type="ECO:0000256" key="7">
    <source>
        <dbReference type="RuleBase" id="RU363032"/>
    </source>
</evidence>
<keyword evidence="11" id="KW-1185">Reference proteome</keyword>
<evidence type="ECO:0000256" key="8">
    <source>
        <dbReference type="SAM" id="MobiDB-lite"/>
    </source>
</evidence>
<keyword evidence="4 7" id="KW-0812">Transmembrane</keyword>
<dbReference type="InterPro" id="IPR035906">
    <property type="entry name" value="MetI-like_sf"/>
</dbReference>
<dbReference type="InterPro" id="IPR051393">
    <property type="entry name" value="ABC_transporter_permease"/>
</dbReference>
<dbReference type="InterPro" id="IPR000515">
    <property type="entry name" value="MetI-like"/>
</dbReference>
<feature type="transmembrane region" description="Helical" evidence="7">
    <location>
        <begin position="126"/>
        <end position="146"/>
    </location>
</feature>
<dbReference type="CDD" id="cd06261">
    <property type="entry name" value="TM_PBP2"/>
    <property type="match status" value="1"/>
</dbReference>
<dbReference type="Gene3D" id="1.10.3720.10">
    <property type="entry name" value="MetI-like"/>
    <property type="match status" value="1"/>
</dbReference>
<accession>A0ABN6X810</accession>
<evidence type="ECO:0000256" key="4">
    <source>
        <dbReference type="ARBA" id="ARBA00022692"/>
    </source>
</evidence>
<evidence type="ECO:0000313" key="11">
    <source>
        <dbReference type="Proteomes" id="UP001321543"/>
    </source>
</evidence>
<dbReference type="PANTHER" id="PTHR30193:SF37">
    <property type="entry name" value="INNER MEMBRANE ABC TRANSPORTER PERMEASE PROTEIN YCJO"/>
    <property type="match status" value="1"/>
</dbReference>
<feature type="transmembrane region" description="Helical" evidence="7">
    <location>
        <begin position="220"/>
        <end position="245"/>
    </location>
</feature>
<evidence type="ECO:0000259" key="9">
    <source>
        <dbReference type="PROSITE" id="PS50928"/>
    </source>
</evidence>
<sequence>MTLTSNRRFRPPPQIGGRGPLRGRVKRRVTIVAFLLPAMTILVAFVFWPMFAALRLSFTDASGFGQEEWVGFENYLKVFTEPNIVRAMGNTVLYTILFTPIVVVLALMLALALNSPRLPLRGVFRTGLFLPFIVSLAVAAFAWQYLLDPQVGLLNYWLQSFGIRIGDVLQDPILAMPTVVLIAVWKTFPFYMIVFLAGVQEIPQGLYEAAKMDGAGPITRFINITVPLLSNTTGFVLVIATIAALQAFDQIYILTGEARTRALRQW</sequence>
<reference evidence="11" key="1">
    <citation type="journal article" date="2019" name="Int. J. Syst. Evol. Microbiol.">
        <title>The Global Catalogue of Microorganisms (GCM) 10K type strain sequencing project: providing services to taxonomists for standard genome sequencing and annotation.</title>
        <authorList>
            <consortium name="The Broad Institute Genomics Platform"/>
            <consortium name="The Broad Institute Genome Sequencing Center for Infectious Disease"/>
            <person name="Wu L."/>
            <person name="Ma J."/>
        </authorList>
    </citation>
    <scope>NUCLEOTIDE SEQUENCE [LARGE SCALE GENOMIC DNA]</scope>
    <source>
        <strain evidence="11">NBRC 106310</strain>
    </source>
</reference>
<dbReference type="Proteomes" id="UP001321543">
    <property type="component" value="Chromosome"/>
</dbReference>
<feature type="transmembrane region" description="Helical" evidence="7">
    <location>
        <begin position="92"/>
        <end position="114"/>
    </location>
</feature>
<comment type="similarity">
    <text evidence="7">Belongs to the binding-protein-dependent transport system permease family.</text>
</comment>
<feature type="region of interest" description="Disordered" evidence="8">
    <location>
        <begin position="1"/>
        <end position="21"/>
    </location>
</feature>
<dbReference type="EMBL" id="AP027728">
    <property type="protein sequence ID" value="BDZ40335.1"/>
    <property type="molecule type" value="Genomic_DNA"/>
</dbReference>
<feature type="domain" description="ABC transmembrane type-1" evidence="9">
    <location>
        <begin position="88"/>
        <end position="266"/>
    </location>
</feature>
<evidence type="ECO:0000256" key="3">
    <source>
        <dbReference type="ARBA" id="ARBA00022475"/>
    </source>
</evidence>
<comment type="subcellular location">
    <subcellularLocation>
        <location evidence="1 7">Cell membrane</location>
        <topology evidence="1 7">Multi-pass membrane protein</topology>
    </subcellularLocation>
</comment>
<organism evidence="10 11">
    <name type="scientific">Microbacterium suwonense</name>
    <dbReference type="NCBI Taxonomy" id="683047"/>
    <lineage>
        <taxon>Bacteria</taxon>
        <taxon>Bacillati</taxon>
        <taxon>Actinomycetota</taxon>
        <taxon>Actinomycetes</taxon>
        <taxon>Micrococcales</taxon>
        <taxon>Microbacteriaceae</taxon>
        <taxon>Microbacterium</taxon>
    </lineage>
</organism>
<keyword evidence="6 7" id="KW-0472">Membrane</keyword>
<keyword evidence="5 7" id="KW-1133">Transmembrane helix</keyword>
<dbReference type="SUPFAM" id="SSF161098">
    <property type="entry name" value="MetI-like"/>
    <property type="match status" value="1"/>
</dbReference>
<evidence type="ECO:0000313" key="10">
    <source>
        <dbReference type="EMBL" id="BDZ40335.1"/>
    </source>
</evidence>
<gene>
    <name evidence="10" type="ORF">GCM10025863_29490</name>
</gene>
<evidence type="ECO:0000256" key="1">
    <source>
        <dbReference type="ARBA" id="ARBA00004651"/>
    </source>
</evidence>
<keyword evidence="2 7" id="KW-0813">Transport</keyword>
<dbReference type="RefSeq" id="WP_286300865.1">
    <property type="nucleotide sequence ID" value="NZ_AP027728.1"/>
</dbReference>
<dbReference type="Pfam" id="PF00528">
    <property type="entry name" value="BPD_transp_1"/>
    <property type="match status" value="1"/>
</dbReference>
<evidence type="ECO:0000256" key="6">
    <source>
        <dbReference type="ARBA" id="ARBA00023136"/>
    </source>
</evidence>
<evidence type="ECO:0000256" key="5">
    <source>
        <dbReference type="ARBA" id="ARBA00022989"/>
    </source>
</evidence>
<keyword evidence="3" id="KW-1003">Cell membrane</keyword>